<proteinExistence type="predicted"/>
<accession>A0ABN9FMD0</accession>
<sequence>MPGDKRWSLEKGRNRKERIKRSFYTMQRTNPLGFTEYNRHALLYIKTEFTVVGL</sequence>
<name>A0ABN9FMD0_9NEOB</name>
<gene>
    <name evidence="1" type="ORF">SPARVUS_LOCUS12366968</name>
</gene>
<dbReference type="Proteomes" id="UP001162483">
    <property type="component" value="Unassembled WGS sequence"/>
</dbReference>
<keyword evidence="2" id="KW-1185">Reference proteome</keyword>
<dbReference type="EMBL" id="CATNWA010017130">
    <property type="protein sequence ID" value="CAI9598211.1"/>
    <property type="molecule type" value="Genomic_DNA"/>
</dbReference>
<evidence type="ECO:0000313" key="2">
    <source>
        <dbReference type="Proteomes" id="UP001162483"/>
    </source>
</evidence>
<protein>
    <submittedName>
        <fullName evidence="1">Uncharacterized protein</fullName>
    </submittedName>
</protein>
<comment type="caution">
    <text evidence="1">The sequence shown here is derived from an EMBL/GenBank/DDBJ whole genome shotgun (WGS) entry which is preliminary data.</text>
</comment>
<evidence type="ECO:0000313" key="1">
    <source>
        <dbReference type="EMBL" id="CAI9598211.1"/>
    </source>
</evidence>
<organism evidence="1 2">
    <name type="scientific">Staurois parvus</name>
    <dbReference type="NCBI Taxonomy" id="386267"/>
    <lineage>
        <taxon>Eukaryota</taxon>
        <taxon>Metazoa</taxon>
        <taxon>Chordata</taxon>
        <taxon>Craniata</taxon>
        <taxon>Vertebrata</taxon>
        <taxon>Euteleostomi</taxon>
        <taxon>Amphibia</taxon>
        <taxon>Batrachia</taxon>
        <taxon>Anura</taxon>
        <taxon>Neobatrachia</taxon>
        <taxon>Ranoidea</taxon>
        <taxon>Ranidae</taxon>
        <taxon>Staurois</taxon>
    </lineage>
</organism>
<reference evidence="1" key="1">
    <citation type="submission" date="2023-05" db="EMBL/GenBank/DDBJ databases">
        <authorList>
            <person name="Stuckert A."/>
        </authorList>
    </citation>
    <scope>NUCLEOTIDE SEQUENCE</scope>
</reference>
<feature type="non-terminal residue" evidence="1">
    <location>
        <position position="54"/>
    </location>
</feature>